<protein>
    <recommendedName>
        <fullName evidence="1">N-acetyltransferase domain-containing protein</fullName>
    </recommendedName>
</protein>
<dbReference type="EMBL" id="BPQM01000126">
    <property type="protein sequence ID" value="GJD81104.1"/>
    <property type="molecule type" value="Genomic_DNA"/>
</dbReference>
<dbReference type="PANTHER" id="PTHR43792">
    <property type="entry name" value="GNAT FAMILY, PUTATIVE (AFU_ORTHOLOGUE AFUA_3G00765)-RELATED-RELATED"/>
    <property type="match status" value="1"/>
</dbReference>
<dbReference type="InterPro" id="IPR051531">
    <property type="entry name" value="N-acetyltransferase"/>
</dbReference>
<organism evidence="2 3">
    <name type="scientific">Methylobacterium gregans</name>
    <dbReference type="NCBI Taxonomy" id="374424"/>
    <lineage>
        <taxon>Bacteria</taxon>
        <taxon>Pseudomonadati</taxon>
        <taxon>Pseudomonadota</taxon>
        <taxon>Alphaproteobacteria</taxon>
        <taxon>Hyphomicrobiales</taxon>
        <taxon>Methylobacteriaceae</taxon>
        <taxon>Methylobacterium</taxon>
    </lineage>
</organism>
<keyword evidence="3" id="KW-1185">Reference proteome</keyword>
<dbReference type="GO" id="GO:0016747">
    <property type="term" value="F:acyltransferase activity, transferring groups other than amino-acyl groups"/>
    <property type="evidence" value="ECO:0007669"/>
    <property type="project" value="InterPro"/>
</dbReference>
<dbReference type="InterPro" id="IPR016181">
    <property type="entry name" value="Acyl_CoA_acyltransferase"/>
</dbReference>
<reference evidence="2" key="1">
    <citation type="journal article" date="2016" name="Front. Microbiol.">
        <title>Genome Sequence of the Piezophilic, Mesophilic Sulfate-Reducing Bacterium Desulfovibrio indicus J2T.</title>
        <authorList>
            <person name="Cao J."/>
            <person name="Maignien L."/>
            <person name="Shao Z."/>
            <person name="Alain K."/>
            <person name="Jebbar M."/>
        </authorList>
    </citation>
    <scope>NUCLEOTIDE SEQUENCE</scope>
    <source>
        <strain evidence="2">NBRC 103626</strain>
    </source>
</reference>
<reference evidence="2" key="2">
    <citation type="submission" date="2021-08" db="EMBL/GenBank/DDBJ databases">
        <authorList>
            <person name="Tani A."/>
            <person name="Ola A."/>
            <person name="Ogura Y."/>
            <person name="Katsura K."/>
            <person name="Hayashi T."/>
        </authorList>
    </citation>
    <scope>NUCLEOTIDE SEQUENCE</scope>
    <source>
        <strain evidence="2">NBRC 103626</strain>
    </source>
</reference>
<evidence type="ECO:0000259" key="1">
    <source>
        <dbReference type="Pfam" id="PF13302"/>
    </source>
</evidence>
<proteinExistence type="predicted"/>
<dbReference type="Pfam" id="PF13302">
    <property type="entry name" value="Acetyltransf_3"/>
    <property type="match status" value="1"/>
</dbReference>
<dbReference type="InterPro" id="IPR000182">
    <property type="entry name" value="GNAT_dom"/>
</dbReference>
<accession>A0AA37MFL9</accession>
<evidence type="ECO:0000313" key="3">
    <source>
        <dbReference type="Proteomes" id="UP001055108"/>
    </source>
</evidence>
<dbReference type="Gene3D" id="3.40.630.30">
    <property type="match status" value="1"/>
</dbReference>
<dbReference type="PANTHER" id="PTHR43792:SF16">
    <property type="entry name" value="N-ACETYLTRANSFERASE DOMAIN-CONTAINING PROTEIN"/>
    <property type="match status" value="1"/>
</dbReference>
<dbReference type="Proteomes" id="UP001055108">
    <property type="component" value="Unassembled WGS sequence"/>
</dbReference>
<dbReference type="RefSeq" id="WP_238306395.1">
    <property type="nucleotide sequence ID" value="NZ_BPQM01000126.1"/>
</dbReference>
<sequence>MFPDLTRDDVFRIETRRLWLRWPCAKDADAVLRLAGDPAVAGMTAQIPHPLSRAEVDAFLLQARAGNAAGTGLTLALARRSAPANLIGVVGLVGGEGAPELGYWLGRPSWGGRLMGEAVAAVLDAYFAYAGGAAVTASARIDNAASRRVLERCGFVRTGTETRAFPARGGAVTGDLFRLDRARWLGLASIDPETAQAA</sequence>
<evidence type="ECO:0000313" key="2">
    <source>
        <dbReference type="EMBL" id="GJD81104.1"/>
    </source>
</evidence>
<comment type="caution">
    <text evidence="2">The sequence shown here is derived from an EMBL/GenBank/DDBJ whole genome shotgun (WGS) entry which is preliminary data.</text>
</comment>
<gene>
    <name evidence="2" type="ORF">NBEOAGPD_4349</name>
</gene>
<feature type="domain" description="N-acetyltransferase" evidence="1">
    <location>
        <begin position="17"/>
        <end position="156"/>
    </location>
</feature>
<dbReference type="SUPFAM" id="SSF55729">
    <property type="entry name" value="Acyl-CoA N-acyltransferases (Nat)"/>
    <property type="match status" value="1"/>
</dbReference>
<dbReference type="AlphaFoldDB" id="A0AA37MFL9"/>
<name>A0AA37MFL9_9HYPH</name>